<evidence type="ECO:0000256" key="1">
    <source>
        <dbReference type="ARBA" id="ARBA00023002"/>
    </source>
</evidence>
<accession>A0A830GWI7</accession>
<proteinExistence type="predicted"/>
<keyword evidence="1" id="KW-0560">Oxidoreductase</keyword>
<dbReference type="PANTHER" id="PTHR38755">
    <property type="entry name" value="5,10-METHYLENETETRAHYDROFOLATE REDUCTASE"/>
    <property type="match status" value="1"/>
</dbReference>
<evidence type="ECO:0000313" key="2">
    <source>
        <dbReference type="EMBL" id="GGP21757.1"/>
    </source>
</evidence>
<dbReference type="OrthoDB" id="28177at2157"/>
<dbReference type="PANTHER" id="PTHR38755:SF1">
    <property type="entry name" value="METHYLENE-TETRAHYDROFOLATE REDUCTASE C-TERMINAL DOMAIN-CONTAINING PROTEIN"/>
    <property type="match status" value="1"/>
</dbReference>
<protein>
    <recommendedName>
        <fullName evidence="4">Methylenetetrahydrofolate reductase (NAD(P)H)</fullName>
    </recommendedName>
</protein>
<dbReference type="InterPro" id="IPR029041">
    <property type="entry name" value="FAD-linked_oxidoreductase-like"/>
</dbReference>
<gene>
    <name evidence="2" type="ORF">GCM10007981_14860</name>
</gene>
<name>A0A830GWI7_9CREN</name>
<dbReference type="SUPFAM" id="SSF51730">
    <property type="entry name" value="FAD-linked oxidoreductase"/>
    <property type="match status" value="1"/>
</dbReference>
<dbReference type="AlphaFoldDB" id="A0A830GWI7"/>
<evidence type="ECO:0000313" key="3">
    <source>
        <dbReference type="Proteomes" id="UP000610960"/>
    </source>
</evidence>
<dbReference type="GO" id="GO:0016491">
    <property type="term" value="F:oxidoreductase activity"/>
    <property type="evidence" value="ECO:0007669"/>
    <property type="project" value="UniProtKB-KW"/>
</dbReference>
<reference evidence="2" key="2">
    <citation type="submission" date="2020-09" db="EMBL/GenBank/DDBJ databases">
        <authorList>
            <person name="Sun Q."/>
            <person name="Ohkuma M."/>
        </authorList>
    </citation>
    <scope>NUCLEOTIDE SEQUENCE</scope>
    <source>
        <strain evidence="2">JCM 10088</strain>
    </source>
</reference>
<sequence length="226" mass="25437">MLIYAEIHPFSRRDDLESLLEELGAFHGFDVPDAPMGRPAPIPISIACMARGMYPSKPIIVNQRLIDVNELHVRSLIKGAKMLGLDMAFTQGDQPRIGRAVGYLQTEDAVRLAKDEGVRAGMMLSMFYPRQDVEKRMRSAADFFLVLNLADPRQLTGLDPAPLIPYLLVETERNKEWMRKLGQPSIREEELPGMVERLEEVGVRAILLSIPRDAKAFSRLAKALKL</sequence>
<comment type="caution">
    <text evidence="2">The sequence shown here is derived from an EMBL/GenBank/DDBJ whole genome shotgun (WGS) entry which is preliminary data.</text>
</comment>
<dbReference type="EMBL" id="BMNL01000003">
    <property type="protein sequence ID" value="GGP21757.1"/>
    <property type="molecule type" value="Genomic_DNA"/>
</dbReference>
<keyword evidence="3" id="KW-1185">Reference proteome</keyword>
<organism evidence="2 3">
    <name type="scientific">Thermocladium modestius</name>
    <dbReference type="NCBI Taxonomy" id="62609"/>
    <lineage>
        <taxon>Archaea</taxon>
        <taxon>Thermoproteota</taxon>
        <taxon>Thermoprotei</taxon>
        <taxon>Thermoproteales</taxon>
        <taxon>Thermoproteaceae</taxon>
        <taxon>Thermocladium</taxon>
    </lineage>
</organism>
<dbReference type="RefSeq" id="WP_188596764.1">
    <property type="nucleotide sequence ID" value="NZ_BMNL01000003.1"/>
</dbReference>
<evidence type="ECO:0008006" key="4">
    <source>
        <dbReference type="Google" id="ProtNLM"/>
    </source>
</evidence>
<reference evidence="2" key="1">
    <citation type="journal article" date="2014" name="Int. J. Syst. Evol. Microbiol.">
        <title>Complete genome sequence of Corynebacterium casei LMG S-19264T (=DSM 44701T), isolated from a smear-ripened cheese.</title>
        <authorList>
            <consortium name="US DOE Joint Genome Institute (JGI-PGF)"/>
            <person name="Walter F."/>
            <person name="Albersmeier A."/>
            <person name="Kalinowski J."/>
            <person name="Ruckert C."/>
        </authorList>
    </citation>
    <scope>NUCLEOTIDE SEQUENCE</scope>
    <source>
        <strain evidence="2">JCM 10088</strain>
    </source>
</reference>
<dbReference type="Proteomes" id="UP000610960">
    <property type="component" value="Unassembled WGS sequence"/>
</dbReference>